<evidence type="ECO:0000256" key="1">
    <source>
        <dbReference type="ARBA" id="ARBA00005194"/>
    </source>
</evidence>
<dbReference type="GO" id="GO:0004315">
    <property type="term" value="F:3-oxoacyl-[acyl-carrier-protein] synthase activity"/>
    <property type="evidence" value="ECO:0007669"/>
    <property type="project" value="InterPro"/>
</dbReference>
<dbReference type="InterPro" id="IPR049552">
    <property type="entry name" value="PKS_DH_N"/>
</dbReference>
<sequence>MTRTPFDILCLSPAGFDHPAIAVAAARAGGIGLIDCEFCSDHDLVARELARALDATDGPLGLRILPEQADEAVALMQQAAPRSLTIVLIHGDIQRTCQSLVQLRSAGAEQVWLEVTHAEQLNTCTSEPDGYVLKGHEAPGFVGDDTAYILLQKALKQTSKPLFVRGGVGLNTAAACRLAGAAGIVLDDQCLLLRESPLDADRQAALARLNGGETRLLGEHLSATARVYGPPRHTLWTDVESLEQAAEADSRAEQSWSTKLRPLLGWDEPHQLAPIGQGIGVATTLRSLRTVGRVIQALRQRSQSNIEQAAAQAALAPDAAMAQSHGTRFPVVQGPMTRVSDSADFARRVAEGGGLPMLALALMRGDQVAKLLEDTRAAVGDRPWGIGLLGFVPQQLREEQIKAVLACKPSYALIAGGRPDQAAHFESEGIPAYIHAPAPALLKMYLEQGARRFVFEGRECGGHIGPIASFPLWEQMIDVLLQHSKPAEAGDIHVLFAGGIHDALSSAMVAAMAAPLVERGMKVGVLMGSAYLFTQDIVQAGAIVSGFQSEAVACQRTVSLATGPGHASRCADTRFAREFFDTRRSLIAKGAPASEISEVLEDLNLGRLRIASKGVNRDASGEIVSISDDDQHRDGMYMIGQVATLADGVQTIEALHESVSTAATARLTEWRQTRQERRAQARPSDIAIVGIGTLLPKADDPNDFWNIVLRKRKVTDVVPKSRWDWELYYDPDKAARDKVYSKWGGFLDEIAFDPLTFGIPPKSMKSIDPMQLLCLEATHRALSDAGYADGDFDRENTSIMLGAGGGVGDLGMQYGVRAEIPRFVDAPSDAVWDRLPEWTQESFAGVLQNVAAGRVANRLDFGGRNFTVDAACASSLAAVSLAVDDLESGRANVALAGGVDTVQGPFGYLCFSKTQALSPTGTARSFDKSANGIVISEGAAVLVMKRLADAERDGDRIYAVIKSVAGSSDGKALGMTAPRPEGQMRALDRAYAKAGFRPTDLGLIEAHGTGTPVGDKAEAETITRTLRAEGAPAQTVALGSVKTIVGHTKAAAGVTGLIKIALSLHHKILPAHVGVDDPIDTIADPESPVYLLDEPKPWLTRPGERRRAGVSAFGFGGTNFHAVLEGYDGELDTQAAPVGGQDWTEELFVLRAANADELSQALGRLITALRQGTNLPLRDLAYSLAMQADAAMERNEFPSACASIVAGDYDRLVQGLEVALESLQGDSKRPLPPHVVVSTQVPAQAPQVGFVYPGQGAQYVNMGREAALFLPDIRDGITRAHSVLGDELDALLDKLMWPQAAFDDASRKAQAAALTDTRVAQPAIGALELGMTRLVRRLGIQPQAAAGHSYGEYAALAAAGVLDDADFLRLSALRGRVMAEASATGTPGGMAAVQAEREQVTAALKAFPTLSVANHNAPTQTVISGPKTDIDRAATALNEQGLSTRVLPVSGAFHTELVAGAQKPLSKAIRKATLNPAQFPVYSNTTGAPYPDTPAAMYAQLERHMLSPVEFVSEIQAMHASGIQLFLEIGPKSICSNMIRQTLADQAVTTVALDANGGGLRGLLTALGQLTTAGVSMRLSRLFDGRPVRRIQLDRLAELVKPAALSPTTWYLSGGCARPMDDPILRMGKQPPLQREDAERAQLEQAALREAASRPTPPQPATTQAVPQAAQPISAATRPVQTAGSSEALAAYQQTMREFLSLQERVIQQYLAGGNTAAVAPEQAAASLPVQPPTLPVAPALAPLQVTPPAAETPAQDTPPPAAPANAAAAFDSAALQRLLLGIVSERTGYPDDMLDLDQDLEAELGVDSIKRVEILGALQKSLPDALGASMADDMENYTQSRCLRDILDRLSPKLEQTAGTPAAEPRPAEAAVAPGQALDTQALLLATVAELTGYPEDMLGLDQDMEAELGIDSIKRVEVLGAVQQALPAEAAAAMQSGMERFTQARTLHAIQTELAALPGLATTAAATARAPAAAPALDLRAALLGIVAELTGYPEDMLGLDQDLEAELGIDSIKRVEILGQFQQQLPAEASEAMQQTMEAFTQARSLQALIDLATPLVTADTAVESTAPSSASVQAAEPIDLKTSLLSIVAELTGYPQDMLGLDQDLEAELGIDSIKRVEILGQLQQTLPDEAAAQMQADMERYTQARSLQAILDAAITLESGHVPSLAPAAATPAANEPTPDVSARLLAIVADRTGYPEDMLGLDQDLEAELGIDSIKRVEIIGALQEALPAALATGMADRMEVLTQARTLQMIIDLVSQDEARNSAMTPPSPAAAATAKAAEVATNTSAHPEADPEADPATDTAPIYAMTATATTAPGLPDALDGQLLVTGPDTELSQAIRNAAGDRGAQVIVNADEAGDQLRWVIDTSGCETEDERARAAFFDFVATLRRLEPRLDGLQVISLSQLGGRFGRDGQDAPASAIAGAANGLFNCLRKEYPGLIARAVDFETNAPFDAMASRALAEVASRDEAFEAGYQAGDRLDFGTLPAAAHSDSAPAVTPQADWVTVVTGGARGITAAIVQRLAVPGMRLVLLGRSPLPTEEAPALAGVADDALQAAVIDQARAAGTPLKPADVQRQVNRLLADREIRRNLQQLESTGAIVDYRRCDVGDGDRFGALIDQLYEEFGRIDAVLHGAGVIEDKLFRDKTDVSFQRVFDTKVSAALTLADKLRPDGLKLCVFFASVAGRYGNQGQGDYAAANETLTRLACQLDARWPEARVLSIAWGPWDAGMASEAVKAKFRQQGIIPIPLAAGCQRFMDLLAGRGTGCAEVIVGEGPWPAPQRPAQASESRAAGLPLLRDELRMGPGGSMTLDHQFTLDSDPYLGDHRLDDTPVLPATGALEWMAEFTAASWPDWTVIEVRDLRALAGVTLQGGERAVHIKARAAAHSDPGSQAIAVEIQDPARKQALYKATVILAPHLPEAPALDAPAALTGPAYDAATLYTEHLFHQARFQLVDAVKAVTQQGIDALARPAPVAEWLEQASGQWLFDPGLLDVGPQLAIVWARVNHDRTALPSRFGRVRRFGLGPIEGPVQVTWRMREAPHAAAVAYDVYFHDAQGQLRLACEDMEGTMTSALNRLTGAQQ</sequence>
<dbReference type="InterPro" id="IPR013968">
    <property type="entry name" value="PKS_KR"/>
</dbReference>
<gene>
    <name evidence="11" type="ORF">DEH80_15980</name>
</gene>
<dbReference type="PANTHER" id="PTHR43074">
    <property type="entry name" value="OMEGA-3 POLYUNSATURATED FATTY ACID SYNTHASE PFAB-RELATED"/>
    <property type="match status" value="1"/>
</dbReference>
<feature type="domain" description="Ketosynthase family 3 (KS3)" evidence="9">
    <location>
        <begin position="683"/>
        <end position="1126"/>
    </location>
</feature>
<dbReference type="Proteomes" id="UP000251800">
    <property type="component" value="Unassembled WGS sequence"/>
</dbReference>
<feature type="region of interest" description="N-terminal hotdog fold" evidence="6">
    <location>
        <begin position="2799"/>
        <end position="2925"/>
    </location>
</feature>
<dbReference type="SUPFAM" id="SSF47336">
    <property type="entry name" value="ACP-like"/>
    <property type="match status" value="5"/>
</dbReference>
<dbReference type="PANTHER" id="PTHR43074:SF1">
    <property type="entry name" value="BETA-KETOACYL SYNTHASE FAMILY PROTEIN-RELATED"/>
    <property type="match status" value="1"/>
</dbReference>
<dbReference type="SUPFAM" id="SSF53901">
    <property type="entry name" value="Thiolase-like"/>
    <property type="match status" value="1"/>
</dbReference>
<feature type="region of interest" description="Disordered" evidence="7">
    <location>
        <begin position="2267"/>
        <end position="2305"/>
    </location>
</feature>
<dbReference type="Pfam" id="PF00109">
    <property type="entry name" value="ketoacyl-synt"/>
    <property type="match status" value="1"/>
</dbReference>
<dbReference type="UniPathway" id="UPA00094"/>
<dbReference type="SMART" id="SM00825">
    <property type="entry name" value="PKS_KS"/>
    <property type="match status" value="1"/>
</dbReference>
<evidence type="ECO:0000259" key="9">
    <source>
        <dbReference type="PROSITE" id="PS52004"/>
    </source>
</evidence>
<reference evidence="11 12" key="1">
    <citation type="submission" date="2018-05" db="EMBL/GenBank/DDBJ databases">
        <title>Abyssibacter profundi OUC007T gen. nov., sp. nov, a marine bacterium isolated from seawater of the Mariana Trench.</title>
        <authorList>
            <person name="Zhou S."/>
        </authorList>
    </citation>
    <scope>NUCLEOTIDE SEQUENCE [LARGE SCALE GENOMIC DNA]</scope>
    <source>
        <strain evidence="11 12">OUC007</strain>
    </source>
</reference>
<comment type="caution">
    <text evidence="11">The sequence shown here is derived from an EMBL/GenBank/DDBJ whole genome shotgun (WGS) entry which is preliminary data.</text>
</comment>
<dbReference type="SMART" id="SM00827">
    <property type="entry name" value="PKS_AT"/>
    <property type="match status" value="1"/>
</dbReference>
<comment type="pathway">
    <text evidence="1">Lipid metabolism; fatty acid biosynthesis.</text>
</comment>
<name>A0A383XQ15_9GAMM</name>
<organism evidence="11 12">
    <name type="scientific">Abyssibacter profundi</name>
    <dbReference type="NCBI Taxonomy" id="2182787"/>
    <lineage>
        <taxon>Bacteria</taxon>
        <taxon>Pseudomonadati</taxon>
        <taxon>Pseudomonadota</taxon>
        <taxon>Gammaproteobacteria</taxon>
        <taxon>Chromatiales</taxon>
        <taxon>Oceanococcaceae</taxon>
        <taxon>Abyssibacter</taxon>
    </lineage>
</organism>
<dbReference type="Pfam" id="PF08659">
    <property type="entry name" value="KR"/>
    <property type="match status" value="1"/>
</dbReference>
<evidence type="ECO:0000313" key="12">
    <source>
        <dbReference type="Proteomes" id="UP000251800"/>
    </source>
</evidence>
<dbReference type="InterPro" id="IPR049900">
    <property type="entry name" value="PKS_mFAS_DH"/>
</dbReference>
<dbReference type="CDD" id="cd08953">
    <property type="entry name" value="KR_2_SDR_x"/>
    <property type="match status" value="1"/>
</dbReference>
<evidence type="ECO:0000256" key="3">
    <source>
        <dbReference type="ARBA" id="ARBA00022450"/>
    </source>
</evidence>
<evidence type="ECO:0000259" key="8">
    <source>
        <dbReference type="PROSITE" id="PS50075"/>
    </source>
</evidence>
<feature type="region of interest" description="C-terminal hotdog fold" evidence="6">
    <location>
        <begin position="2936"/>
        <end position="3085"/>
    </location>
</feature>
<dbReference type="Gene3D" id="3.10.129.110">
    <property type="entry name" value="Polyketide synthase dehydratase"/>
    <property type="match status" value="1"/>
</dbReference>
<dbReference type="InterPro" id="IPR036736">
    <property type="entry name" value="ACP-like_sf"/>
</dbReference>
<feature type="domain" description="Carrier" evidence="8">
    <location>
        <begin position="1771"/>
        <end position="1855"/>
    </location>
</feature>
<dbReference type="EMBL" id="QEQK01000019">
    <property type="protein sequence ID" value="PWN54719.1"/>
    <property type="molecule type" value="Genomic_DNA"/>
</dbReference>
<dbReference type="InterPro" id="IPR016036">
    <property type="entry name" value="Malonyl_transacylase_ACP-bd"/>
</dbReference>
<feature type="active site" description="Proton donor; for dehydratase activity" evidence="6">
    <location>
        <position position="2998"/>
    </location>
</feature>
<dbReference type="Gene3D" id="3.40.47.10">
    <property type="match status" value="1"/>
</dbReference>
<dbReference type="OrthoDB" id="9778690at2"/>
<evidence type="ECO:0000256" key="5">
    <source>
        <dbReference type="ARBA" id="ARBA00022679"/>
    </source>
</evidence>
<keyword evidence="12" id="KW-1185">Reference proteome</keyword>
<dbReference type="SUPFAM" id="SSF52151">
    <property type="entry name" value="FabD/lysophospholipase-like"/>
    <property type="match status" value="1"/>
</dbReference>
<keyword evidence="5" id="KW-0808">Transferase</keyword>
<dbReference type="InterPro" id="IPR018201">
    <property type="entry name" value="Ketoacyl_synth_AS"/>
</dbReference>
<dbReference type="InterPro" id="IPR057326">
    <property type="entry name" value="KR_dom"/>
</dbReference>
<evidence type="ECO:0000256" key="7">
    <source>
        <dbReference type="SAM" id="MobiDB-lite"/>
    </source>
</evidence>
<dbReference type="InterPro" id="IPR014030">
    <property type="entry name" value="Ketoacyl_synth_N"/>
</dbReference>
<feature type="compositionally biased region" description="Low complexity" evidence="7">
    <location>
        <begin position="2277"/>
        <end position="2289"/>
    </location>
</feature>
<dbReference type="PROSITE" id="PS50075">
    <property type="entry name" value="CARRIER"/>
    <property type="match status" value="4"/>
</dbReference>
<dbReference type="SUPFAM" id="SSF51735">
    <property type="entry name" value="NAD(P)-binding Rossmann-fold domains"/>
    <property type="match status" value="2"/>
</dbReference>
<feature type="domain" description="Carrier" evidence="8">
    <location>
        <begin position="1976"/>
        <end position="2060"/>
    </location>
</feature>
<dbReference type="SUPFAM" id="SSF51412">
    <property type="entry name" value="Inosine monophosphate dehydrogenase (IMPDH)"/>
    <property type="match status" value="2"/>
</dbReference>
<dbReference type="CDD" id="cd00833">
    <property type="entry name" value="PKS"/>
    <property type="match status" value="1"/>
</dbReference>
<dbReference type="PROSITE" id="PS00606">
    <property type="entry name" value="KS3_1"/>
    <property type="match status" value="1"/>
</dbReference>
<dbReference type="PROSITE" id="PS52004">
    <property type="entry name" value="KS3_2"/>
    <property type="match status" value="1"/>
</dbReference>
<dbReference type="Gene3D" id="3.40.50.720">
    <property type="entry name" value="NAD(P)-binding Rossmann-like Domain"/>
    <property type="match status" value="1"/>
</dbReference>
<accession>A0A383XQ15</accession>
<keyword evidence="4" id="KW-0597">Phosphoprotein</keyword>
<keyword evidence="3" id="KW-0596">Phosphopantetheine</keyword>
<dbReference type="Pfam" id="PF00550">
    <property type="entry name" value="PP-binding"/>
    <property type="match status" value="5"/>
</dbReference>
<evidence type="ECO:0000313" key="11">
    <source>
        <dbReference type="EMBL" id="PWN54719.1"/>
    </source>
</evidence>
<dbReference type="Gene3D" id="3.20.20.70">
    <property type="entry name" value="Aldolase class I"/>
    <property type="match status" value="2"/>
</dbReference>
<proteinExistence type="inferred from homology"/>
<dbReference type="Pfam" id="PF02801">
    <property type="entry name" value="Ketoacyl-synt_C"/>
    <property type="match status" value="1"/>
</dbReference>
<dbReference type="InterPro" id="IPR052568">
    <property type="entry name" value="PKS-FAS_Synthase"/>
</dbReference>
<feature type="domain" description="PKS/mFAS DH" evidence="10">
    <location>
        <begin position="2799"/>
        <end position="3085"/>
    </location>
</feature>
<dbReference type="PROSITE" id="PS52019">
    <property type="entry name" value="PKS_MFAS_DH"/>
    <property type="match status" value="1"/>
</dbReference>
<dbReference type="Gene3D" id="1.10.1200.10">
    <property type="entry name" value="ACP-like"/>
    <property type="match status" value="5"/>
</dbReference>
<dbReference type="Pfam" id="PF00698">
    <property type="entry name" value="Acyl_transf_1"/>
    <property type="match status" value="1"/>
</dbReference>
<feature type="domain" description="Carrier" evidence="8">
    <location>
        <begin position="2079"/>
        <end position="2163"/>
    </location>
</feature>
<comment type="similarity">
    <text evidence="2">Belongs to the short-chain dehydrogenases/reductases (SDR) family.</text>
</comment>
<feature type="region of interest" description="Disordered" evidence="7">
    <location>
        <begin position="1647"/>
        <end position="1681"/>
    </location>
</feature>
<dbReference type="GO" id="GO:0006633">
    <property type="term" value="P:fatty acid biosynthetic process"/>
    <property type="evidence" value="ECO:0007669"/>
    <property type="project" value="UniProtKB-UniPathway"/>
</dbReference>
<dbReference type="InterPro" id="IPR001227">
    <property type="entry name" value="Ac_transferase_dom_sf"/>
</dbReference>
<feature type="domain" description="Carrier" evidence="8">
    <location>
        <begin position="2181"/>
        <end position="2265"/>
    </location>
</feature>
<dbReference type="SUPFAM" id="SSF55048">
    <property type="entry name" value="Probable ACP-binding domain of malonyl-CoA ACP transacylase"/>
    <property type="match status" value="1"/>
</dbReference>
<dbReference type="InterPro" id="IPR014031">
    <property type="entry name" value="Ketoacyl_synth_C"/>
</dbReference>
<dbReference type="InterPro" id="IPR036291">
    <property type="entry name" value="NAD(P)-bd_dom_sf"/>
</dbReference>
<feature type="active site" description="Proton acceptor; for dehydratase activity" evidence="6">
    <location>
        <position position="2831"/>
    </location>
</feature>
<evidence type="ECO:0000256" key="4">
    <source>
        <dbReference type="ARBA" id="ARBA00022553"/>
    </source>
</evidence>
<dbReference type="InterPro" id="IPR013785">
    <property type="entry name" value="Aldolase_TIM"/>
</dbReference>
<dbReference type="InterPro" id="IPR014043">
    <property type="entry name" value="Acyl_transferase_dom"/>
</dbReference>
<dbReference type="InterPro" id="IPR042104">
    <property type="entry name" value="PKS_dehydratase_sf"/>
</dbReference>
<dbReference type="Pfam" id="PF21089">
    <property type="entry name" value="PKS_DH_N"/>
    <property type="match status" value="1"/>
</dbReference>
<dbReference type="SMART" id="SM00822">
    <property type="entry name" value="PKS_KR"/>
    <property type="match status" value="1"/>
</dbReference>
<dbReference type="Gene3D" id="3.40.366.10">
    <property type="entry name" value="Malonyl-Coenzyme A Acyl Carrier Protein, domain 2"/>
    <property type="match status" value="1"/>
</dbReference>
<dbReference type="InterPro" id="IPR020841">
    <property type="entry name" value="PKS_Beta-ketoAc_synthase_dom"/>
</dbReference>
<dbReference type="InterPro" id="IPR016035">
    <property type="entry name" value="Acyl_Trfase/lysoPLipase"/>
</dbReference>
<evidence type="ECO:0000259" key="10">
    <source>
        <dbReference type="PROSITE" id="PS52019"/>
    </source>
</evidence>
<protein>
    <submittedName>
        <fullName evidence="11">Uncharacterized protein</fullName>
    </submittedName>
</protein>
<dbReference type="InterPro" id="IPR016039">
    <property type="entry name" value="Thiolase-like"/>
</dbReference>
<evidence type="ECO:0000256" key="6">
    <source>
        <dbReference type="PROSITE-ProRule" id="PRU01363"/>
    </source>
</evidence>
<dbReference type="RefSeq" id="WP_109721527.1">
    <property type="nucleotide sequence ID" value="NZ_QEQK01000019.1"/>
</dbReference>
<dbReference type="InterPro" id="IPR009081">
    <property type="entry name" value="PP-bd_ACP"/>
</dbReference>
<evidence type="ECO:0000256" key="2">
    <source>
        <dbReference type="ARBA" id="ARBA00006484"/>
    </source>
</evidence>
<feature type="compositionally biased region" description="Low complexity" evidence="7">
    <location>
        <begin position="1661"/>
        <end position="1672"/>
    </location>
</feature>